<dbReference type="Pfam" id="PF01068">
    <property type="entry name" value="DNA_ligase_A_M"/>
    <property type="match status" value="1"/>
</dbReference>
<comment type="similarity">
    <text evidence="1">Belongs to the ATP-dependent DNA ligase family.</text>
</comment>
<dbReference type="InterPro" id="IPR012310">
    <property type="entry name" value="DNA_ligase_ATP-dep_cent"/>
</dbReference>
<accession>A0A1I1U6F3</accession>
<dbReference type="InterPro" id="IPR050191">
    <property type="entry name" value="ATP-dep_DNA_ligase"/>
</dbReference>
<dbReference type="PANTHER" id="PTHR45674">
    <property type="entry name" value="DNA LIGASE 1/3 FAMILY MEMBER"/>
    <property type="match status" value="1"/>
</dbReference>
<evidence type="ECO:0000256" key="1">
    <source>
        <dbReference type="ARBA" id="ARBA00007572"/>
    </source>
</evidence>
<dbReference type="SUPFAM" id="SSF56091">
    <property type="entry name" value="DNA ligase/mRNA capping enzyme, catalytic domain"/>
    <property type="match status" value="1"/>
</dbReference>
<dbReference type="InterPro" id="IPR044119">
    <property type="entry name" value="Adenylation_LigC-like"/>
</dbReference>
<dbReference type="GO" id="GO:0006310">
    <property type="term" value="P:DNA recombination"/>
    <property type="evidence" value="ECO:0007669"/>
    <property type="project" value="InterPro"/>
</dbReference>
<feature type="domain" description="ATP-dependent DNA ligase family profile" evidence="4">
    <location>
        <begin position="133"/>
        <end position="253"/>
    </location>
</feature>
<protein>
    <submittedName>
        <fullName evidence="5">ATP-dependent DNA ligase</fullName>
    </submittedName>
</protein>
<comment type="catalytic activity">
    <reaction evidence="3">
        <text>ATP + (deoxyribonucleotide)n-3'-hydroxyl + 5'-phospho-(deoxyribonucleotide)m = (deoxyribonucleotide)n+m + AMP + diphosphate.</text>
        <dbReference type="EC" id="6.5.1.1"/>
    </reaction>
</comment>
<proteinExistence type="inferred from homology"/>
<dbReference type="CDD" id="cd07970">
    <property type="entry name" value="OBF_DNA_ligase_LigC"/>
    <property type="match status" value="1"/>
</dbReference>
<dbReference type="InterPro" id="IPR044117">
    <property type="entry name" value="OBF_LigC-like"/>
</dbReference>
<dbReference type="Proteomes" id="UP000199022">
    <property type="component" value="Unassembled WGS sequence"/>
</dbReference>
<dbReference type="RefSeq" id="WP_229827359.1">
    <property type="nucleotide sequence ID" value="NZ_BNAC01000001.1"/>
</dbReference>
<evidence type="ECO:0000313" key="6">
    <source>
        <dbReference type="Proteomes" id="UP000199022"/>
    </source>
</evidence>
<evidence type="ECO:0000313" key="5">
    <source>
        <dbReference type="EMBL" id="SFD66461.1"/>
    </source>
</evidence>
<evidence type="ECO:0000259" key="4">
    <source>
        <dbReference type="PROSITE" id="PS50160"/>
    </source>
</evidence>
<dbReference type="AlphaFoldDB" id="A0A1I1U6F3"/>
<dbReference type="Gene3D" id="3.30.470.30">
    <property type="entry name" value="DNA ligase/mRNA capping enzyme"/>
    <property type="match status" value="1"/>
</dbReference>
<organism evidence="5 6">
    <name type="scientific">Klenkia taihuensis</name>
    <dbReference type="NCBI Taxonomy" id="1225127"/>
    <lineage>
        <taxon>Bacteria</taxon>
        <taxon>Bacillati</taxon>
        <taxon>Actinomycetota</taxon>
        <taxon>Actinomycetes</taxon>
        <taxon>Geodermatophilales</taxon>
        <taxon>Geodermatophilaceae</taxon>
        <taxon>Klenkia</taxon>
    </lineage>
</organism>
<dbReference type="EMBL" id="FOMD01000005">
    <property type="protein sequence ID" value="SFD66461.1"/>
    <property type="molecule type" value="Genomic_DNA"/>
</dbReference>
<keyword evidence="2 5" id="KW-0436">Ligase</keyword>
<dbReference type="STRING" id="1225127.SAMN05661030_3941"/>
<keyword evidence="6" id="KW-1185">Reference proteome</keyword>
<dbReference type="CDD" id="cd07905">
    <property type="entry name" value="Adenylation_DNA_ligase_LigC"/>
    <property type="match status" value="1"/>
</dbReference>
<dbReference type="GO" id="GO:0005524">
    <property type="term" value="F:ATP binding"/>
    <property type="evidence" value="ECO:0007669"/>
    <property type="project" value="InterPro"/>
</dbReference>
<reference evidence="6" key="1">
    <citation type="submission" date="2016-10" db="EMBL/GenBank/DDBJ databases">
        <authorList>
            <person name="Varghese N."/>
            <person name="Submissions S."/>
        </authorList>
    </citation>
    <scope>NUCLEOTIDE SEQUENCE [LARGE SCALE GENOMIC DNA]</scope>
    <source>
        <strain evidence="6">DSM 45962</strain>
    </source>
</reference>
<dbReference type="PROSITE" id="PS50160">
    <property type="entry name" value="DNA_LIGASE_A3"/>
    <property type="match status" value="1"/>
</dbReference>
<dbReference type="GO" id="GO:0003910">
    <property type="term" value="F:DNA ligase (ATP) activity"/>
    <property type="evidence" value="ECO:0007669"/>
    <property type="project" value="UniProtKB-EC"/>
</dbReference>
<dbReference type="Gene3D" id="2.40.50.140">
    <property type="entry name" value="Nucleic acid-binding proteins"/>
    <property type="match status" value="1"/>
</dbReference>
<sequence length="339" mass="36432">MTSPAGLPRPRRAAPGGLAGPVPVALAKAVEQVPAADSLPGGCAYELKWDGFRLVVVRETDGARLWSRQGKDLTARFPDIARAATAQLSPGTVVDGEVVIWADDRLDFGLLQRRLVIGLSGLQALVRAHPASLVVFDVLSNAGRDVRRLPLVQRRRRLERLAADWSPPMQLCPQTNDRDEALTWMTDYRPAGVEGLVVKAAGGAYLPGRRDWLKVKSRETTEVVVGGVLGSLERPSQLVAGRYLDGQLRVVGRSTPLNRAQSAELAAALTPADEDHPWPERIGTGAFGGGRLSVPMLRVEPTGVAEVSADAALTAGVFRHPLRFVRMRPDLGPADVPTI</sequence>
<name>A0A1I1U6F3_9ACTN</name>
<dbReference type="PANTHER" id="PTHR45674:SF4">
    <property type="entry name" value="DNA LIGASE 1"/>
    <property type="match status" value="1"/>
</dbReference>
<gene>
    <name evidence="5" type="ORF">SAMN05661030_3941</name>
</gene>
<evidence type="ECO:0000256" key="3">
    <source>
        <dbReference type="ARBA" id="ARBA00034003"/>
    </source>
</evidence>
<dbReference type="InterPro" id="IPR012340">
    <property type="entry name" value="NA-bd_OB-fold"/>
</dbReference>
<evidence type="ECO:0000256" key="2">
    <source>
        <dbReference type="ARBA" id="ARBA00022598"/>
    </source>
</evidence>
<dbReference type="GO" id="GO:0006281">
    <property type="term" value="P:DNA repair"/>
    <property type="evidence" value="ECO:0007669"/>
    <property type="project" value="InterPro"/>
</dbReference>